<sequence length="125" mass="14311">MFGFPENISDWGPSNYLRLFTFIAVYISLRPLIQAFYNKLGERGRKRQAKLEEDRLIKENKLQRVRELVGSGNDNDDDTSDSEVEEAVTTAVKKTPVVKRSKPLSRKEAILADMPSDDDIEDLLH</sequence>
<evidence type="ECO:0000256" key="1">
    <source>
        <dbReference type="SAM" id="MobiDB-lite"/>
    </source>
</evidence>
<reference evidence="3 4" key="1">
    <citation type="journal article" date="2023" name="Elife">
        <title>Identification of key yeast species and microbe-microbe interactions impacting larval growth of Drosophila in the wild.</title>
        <authorList>
            <person name="Mure A."/>
            <person name="Sugiura Y."/>
            <person name="Maeda R."/>
            <person name="Honda K."/>
            <person name="Sakurai N."/>
            <person name="Takahashi Y."/>
            <person name="Watada M."/>
            <person name="Katoh T."/>
            <person name="Gotoh A."/>
            <person name="Gotoh Y."/>
            <person name="Taniguchi I."/>
            <person name="Nakamura K."/>
            <person name="Hayashi T."/>
            <person name="Katayama T."/>
            <person name="Uemura T."/>
            <person name="Hattori Y."/>
        </authorList>
    </citation>
    <scope>NUCLEOTIDE SEQUENCE [LARGE SCALE GENOMIC DNA]</scope>
    <source>
        <strain evidence="3 4">SB-73</strain>
    </source>
</reference>
<keyword evidence="2" id="KW-0812">Transmembrane</keyword>
<organism evidence="3 4">
    <name type="scientific">Starmerella bacillaris</name>
    <name type="common">Yeast</name>
    <name type="synonym">Candida zemplinina</name>
    <dbReference type="NCBI Taxonomy" id="1247836"/>
    <lineage>
        <taxon>Eukaryota</taxon>
        <taxon>Fungi</taxon>
        <taxon>Dikarya</taxon>
        <taxon>Ascomycota</taxon>
        <taxon>Saccharomycotina</taxon>
        <taxon>Dipodascomycetes</taxon>
        <taxon>Dipodascales</taxon>
        <taxon>Trichomonascaceae</taxon>
        <taxon>Starmerella</taxon>
    </lineage>
</organism>
<evidence type="ECO:0000313" key="3">
    <source>
        <dbReference type="EMBL" id="GMM51623.1"/>
    </source>
</evidence>
<comment type="caution">
    <text evidence="3">The sequence shown here is derived from an EMBL/GenBank/DDBJ whole genome shotgun (WGS) entry which is preliminary data.</text>
</comment>
<dbReference type="AlphaFoldDB" id="A0AAV5RKD9"/>
<evidence type="ECO:0000313" key="4">
    <source>
        <dbReference type="Proteomes" id="UP001362899"/>
    </source>
</evidence>
<dbReference type="InterPro" id="IPR011431">
    <property type="entry name" value="Trafficking_Pga2"/>
</dbReference>
<keyword evidence="4" id="KW-1185">Reference proteome</keyword>
<dbReference type="Pfam" id="PF07543">
    <property type="entry name" value="PGA2"/>
    <property type="match status" value="1"/>
</dbReference>
<keyword evidence="2" id="KW-1133">Transmembrane helix</keyword>
<proteinExistence type="predicted"/>
<feature type="transmembrane region" description="Helical" evidence="2">
    <location>
        <begin position="16"/>
        <end position="37"/>
    </location>
</feature>
<feature type="compositionally biased region" description="Acidic residues" evidence="1">
    <location>
        <begin position="74"/>
        <end position="86"/>
    </location>
</feature>
<keyword evidence="2" id="KW-0472">Membrane</keyword>
<feature type="region of interest" description="Disordered" evidence="1">
    <location>
        <begin position="68"/>
        <end position="88"/>
    </location>
</feature>
<dbReference type="EMBL" id="BTGC01000008">
    <property type="protein sequence ID" value="GMM51623.1"/>
    <property type="molecule type" value="Genomic_DNA"/>
</dbReference>
<protein>
    <submittedName>
        <fullName evidence="3">Uncharacterized protein</fullName>
    </submittedName>
</protein>
<accession>A0AAV5RKD9</accession>
<name>A0AAV5RKD9_STABA</name>
<evidence type="ECO:0000256" key="2">
    <source>
        <dbReference type="SAM" id="Phobius"/>
    </source>
</evidence>
<gene>
    <name evidence="3" type="ORF">DASB73_025860</name>
</gene>
<dbReference type="Proteomes" id="UP001362899">
    <property type="component" value="Unassembled WGS sequence"/>
</dbReference>